<keyword evidence="4" id="KW-0804">Transcription</keyword>
<dbReference type="InterPro" id="IPR000551">
    <property type="entry name" value="MerR-type_HTH_dom"/>
</dbReference>
<dbReference type="PANTHER" id="PTHR30204">
    <property type="entry name" value="REDOX-CYCLING DRUG-SENSING TRANSCRIPTIONAL ACTIVATOR SOXR"/>
    <property type="match status" value="1"/>
</dbReference>
<proteinExistence type="predicted"/>
<dbReference type="EMBL" id="BAAAPB010000001">
    <property type="protein sequence ID" value="GAA1957405.1"/>
    <property type="molecule type" value="Genomic_DNA"/>
</dbReference>
<name>A0ABN2QSQ9_9ACTN</name>
<dbReference type="Pfam" id="PF10069">
    <property type="entry name" value="DICT"/>
    <property type="match status" value="1"/>
</dbReference>
<evidence type="ECO:0000313" key="7">
    <source>
        <dbReference type="Proteomes" id="UP001500571"/>
    </source>
</evidence>
<gene>
    <name evidence="6" type="ORF">GCM10009798_16010</name>
</gene>
<dbReference type="PROSITE" id="PS50937">
    <property type="entry name" value="HTH_MERR_2"/>
    <property type="match status" value="1"/>
</dbReference>
<dbReference type="InterPro" id="IPR009061">
    <property type="entry name" value="DNA-bd_dom_put_sf"/>
</dbReference>
<keyword evidence="2" id="KW-0805">Transcription regulation</keyword>
<dbReference type="InterPro" id="IPR019278">
    <property type="entry name" value="DICT_dom"/>
</dbReference>
<keyword evidence="3" id="KW-0238">DNA-binding</keyword>
<evidence type="ECO:0000256" key="1">
    <source>
        <dbReference type="ARBA" id="ARBA00022491"/>
    </source>
</evidence>
<dbReference type="PANTHER" id="PTHR30204:SF69">
    <property type="entry name" value="MERR-FAMILY TRANSCRIPTIONAL REGULATOR"/>
    <property type="match status" value="1"/>
</dbReference>
<comment type="caution">
    <text evidence="6">The sequence shown here is derived from an EMBL/GenBank/DDBJ whole genome shotgun (WGS) entry which is preliminary data.</text>
</comment>
<dbReference type="SUPFAM" id="SSF46955">
    <property type="entry name" value="Putative DNA-binding domain"/>
    <property type="match status" value="1"/>
</dbReference>
<accession>A0ABN2QSQ9</accession>
<protein>
    <recommendedName>
        <fullName evidence="5">HTH merR-type domain-containing protein</fullName>
    </recommendedName>
</protein>
<evidence type="ECO:0000259" key="5">
    <source>
        <dbReference type="PROSITE" id="PS50937"/>
    </source>
</evidence>
<reference evidence="6 7" key="1">
    <citation type="journal article" date="2019" name="Int. J. Syst. Evol. Microbiol.">
        <title>The Global Catalogue of Microorganisms (GCM) 10K type strain sequencing project: providing services to taxonomists for standard genome sequencing and annotation.</title>
        <authorList>
            <consortium name="The Broad Institute Genomics Platform"/>
            <consortium name="The Broad Institute Genome Sequencing Center for Infectious Disease"/>
            <person name="Wu L."/>
            <person name="Ma J."/>
        </authorList>
    </citation>
    <scope>NUCLEOTIDE SEQUENCE [LARGE SCALE GENOMIC DNA]</scope>
    <source>
        <strain evidence="6 7">JCM 15309</strain>
    </source>
</reference>
<feature type="domain" description="HTH merR-type" evidence="5">
    <location>
        <begin position="14"/>
        <end position="84"/>
    </location>
</feature>
<dbReference type="SMART" id="SM00422">
    <property type="entry name" value="HTH_MERR"/>
    <property type="match status" value="1"/>
</dbReference>
<sequence length="301" mass="33057">MNDIGAVVPDQAAELTIGDLAEQTGLTPAVLRAWESRHGFPVPTRLASGHRRYRASDVELVQRVLRRRDAGIRLDVAIAEAADMAPPAPPSIFAELRRRHPHLAVHRLRKSTLVAMSRAIEDECCARADRPIVIGAFQREEFYRRSEARWNELARIAHRALAFTRDFPEIRSRPDGAEAAEEGPVLVRLEPDSPMAREWVVISDGPGMSACLSAWELPGQADVRDGDRIFETIWTVDPVGVRDATTVAAAVAAGSGSEAGAALLEELRGEPQPSRQALDATSLFDRMLVYVDRFASPTSSR</sequence>
<dbReference type="InterPro" id="IPR047057">
    <property type="entry name" value="MerR_fam"/>
</dbReference>
<dbReference type="Pfam" id="PF13411">
    <property type="entry name" value="MerR_1"/>
    <property type="match status" value="1"/>
</dbReference>
<dbReference type="Gene3D" id="1.10.1660.10">
    <property type="match status" value="1"/>
</dbReference>
<evidence type="ECO:0000256" key="3">
    <source>
        <dbReference type="ARBA" id="ARBA00023125"/>
    </source>
</evidence>
<evidence type="ECO:0000313" key="6">
    <source>
        <dbReference type="EMBL" id="GAA1957405.1"/>
    </source>
</evidence>
<evidence type="ECO:0000256" key="4">
    <source>
        <dbReference type="ARBA" id="ARBA00023163"/>
    </source>
</evidence>
<dbReference type="Proteomes" id="UP001500571">
    <property type="component" value="Unassembled WGS sequence"/>
</dbReference>
<keyword evidence="1" id="KW-0678">Repressor</keyword>
<organism evidence="6 7">
    <name type="scientific">Nocardioides panacihumi</name>
    <dbReference type="NCBI Taxonomy" id="400774"/>
    <lineage>
        <taxon>Bacteria</taxon>
        <taxon>Bacillati</taxon>
        <taxon>Actinomycetota</taxon>
        <taxon>Actinomycetes</taxon>
        <taxon>Propionibacteriales</taxon>
        <taxon>Nocardioidaceae</taxon>
        <taxon>Nocardioides</taxon>
    </lineage>
</organism>
<dbReference type="RefSeq" id="WP_344044199.1">
    <property type="nucleotide sequence ID" value="NZ_BAAAPB010000001.1"/>
</dbReference>
<keyword evidence="7" id="KW-1185">Reference proteome</keyword>
<evidence type="ECO:0000256" key="2">
    <source>
        <dbReference type="ARBA" id="ARBA00023015"/>
    </source>
</evidence>